<feature type="region of interest" description="Disordered" evidence="1">
    <location>
        <begin position="1"/>
        <end position="75"/>
    </location>
</feature>
<reference evidence="2" key="1">
    <citation type="submission" date="2019-10" db="EMBL/GenBank/DDBJ databases">
        <authorList>
            <consortium name="DOE Joint Genome Institute"/>
            <person name="Kuo A."/>
            <person name="Miyauchi S."/>
            <person name="Kiss E."/>
            <person name="Drula E."/>
            <person name="Kohler A."/>
            <person name="Sanchez-Garcia M."/>
            <person name="Andreopoulos B."/>
            <person name="Barry K.W."/>
            <person name="Bonito G."/>
            <person name="Buee M."/>
            <person name="Carver A."/>
            <person name="Chen C."/>
            <person name="Cichocki N."/>
            <person name="Clum A."/>
            <person name="Culley D."/>
            <person name="Crous P.W."/>
            <person name="Fauchery L."/>
            <person name="Girlanda M."/>
            <person name="Hayes R."/>
            <person name="Keri Z."/>
            <person name="LaButti K."/>
            <person name="Lipzen A."/>
            <person name="Lombard V."/>
            <person name="Magnuson J."/>
            <person name="Maillard F."/>
            <person name="Morin E."/>
            <person name="Murat C."/>
            <person name="Nolan M."/>
            <person name="Ohm R."/>
            <person name="Pangilinan J."/>
            <person name="Pereira M."/>
            <person name="Perotto S."/>
            <person name="Peter M."/>
            <person name="Riley R."/>
            <person name="Sitrit Y."/>
            <person name="Stielow B."/>
            <person name="Szollosi G."/>
            <person name="Zifcakova L."/>
            <person name="Stursova M."/>
            <person name="Spatafora J.W."/>
            <person name="Tedersoo L."/>
            <person name="Vaario L.-M."/>
            <person name="Yamada A."/>
            <person name="Yan M."/>
            <person name="Wang P."/>
            <person name="Xu J."/>
            <person name="Bruns T."/>
            <person name="Baldrian P."/>
            <person name="Vilgalys R."/>
            <person name="Henrissat B."/>
            <person name="Grigoriev I.V."/>
            <person name="Hibbett D."/>
            <person name="Nagy L.G."/>
            <person name="Martin F.M."/>
        </authorList>
    </citation>
    <scope>NUCLEOTIDE SEQUENCE</scope>
    <source>
        <strain evidence="2">BED1</strain>
    </source>
</reference>
<accession>A0AAD4BDL6</accession>
<evidence type="ECO:0000256" key="1">
    <source>
        <dbReference type="SAM" id="MobiDB-lite"/>
    </source>
</evidence>
<keyword evidence="3" id="KW-1185">Reference proteome</keyword>
<name>A0AAD4BDL6_BOLED</name>
<evidence type="ECO:0000313" key="2">
    <source>
        <dbReference type="EMBL" id="KAF8421720.1"/>
    </source>
</evidence>
<gene>
    <name evidence="2" type="ORF">L210DRAFT_3424085</name>
</gene>
<feature type="non-terminal residue" evidence="2">
    <location>
        <position position="1"/>
    </location>
</feature>
<sequence>LGICDRPNHPTDAPALILPSSLPKPPFNPRRSITPPAPSRKWTAPEDDVAEVEPLAKRAKTNGASSPSKKERLEEEGLVMLDSATDKMDNDDIIEIDCVFAVDV</sequence>
<protein>
    <submittedName>
        <fullName evidence="2">Uncharacterized protein</fullName>
    </submittedName>
</protein>
<evidence type="ECO:0000313" key="3">
    <source>
        <dbReference type="Proteomes" id="UP001194468"/>
    </source>
</evidence>
<dbReference type="EMBL" id="WHUW01000138">
    <property type="protein sequence ID" value="KAF8421720.1"/>
    <property type="molecule type" value="Genomic_DNA"/>
</dbReference>
<dbReference type="Proteomes" id="UP001194468">
    <property type="component" value="Unassembled WGS sequence"/>
</dbReference>
<dbReference type="AlphaFoldDB" id="A0AAD4BDL6"/>
<proteinExistence type="predicted"/>
<reference evidence="2" key="2">
    <citation type="journal article" date="2020" name="Nat. Commun.">
        <title>Large-scale genome sequencing of mycorrhizal fungi provides insights into the early evolution of symbiotic traits.</title>
        <authorList>
            <person name="Miyauchi S."/>
            <person name="Kiss E."/>
            <person name="Kuo A."/>
            <person name="Drula E."/>
            <person name="Kohler A."/>
            <person name="Sanchez-Garcia M."/>
            <person name="Morin E."/>
            <person name="Andreopoulos B."/>
            <person name="Barry K.W."/>
            <person name="Bonito G."/>
            <person name="Buee M."/>
            <person name="Carver A."/>
            <person name="Chen C."/>
            <person name="Cichocki N."/>
            <person name="Clum A."/>
            <person name="Culley D."/>
            <person name="Crous P.W."/>
            <person name="Fauchery L."/>
            <person name="Girlanda M."/>
            <person name="Hayes R.D."/>
            <person name="Keri Z."/>
            <person name="LaButti K."/>
            <person name="Lipzen A."/>
            <person name="Lombard V."/>
            <person name="Magnuson J."/>
            <person name="Maillard F."/>
            <person name="Murat C."/>
            <person name="Nolan M."/>
            <person name="Ohm R.A."/>
            <person name="Pangilinan J."/>
            <person name="Pereira M.F."/>
            <person name="Perotto S."/>
            <person name="Peter M."/>
            <person name="Pfister S."/>
            <person name="Riley R."/>
            <person name="Sitrit Y."/>
            <person name="Stielow J.B."/>
            <person name="Szollosi G."/>
            <person name="Zifcakova L."/>
            <person name="Stursova M."/>
            <person name="Spatafora J.W."/>
            <person name="Tedersoo L."/>
            <person name="Vaario L.M."/>
            <person name="Yamada A."/>
            <person name="Yan M."/>
            <person name="Wang P."/>
            <person name="Xu J."/>
            <person name="Bruns T."/>
            <person name="Baldrian P."/>
            <person name="Vilgalys R."/>
            <person name="Dunand C."/>
            <person name="Henrissat B."/>
            <person name="Grigoriev I.V."/>
            <person name="Hibbett D."/>
            <person name="Nagy L.G."/>
            <person name="Martin F.M."/>
        </authorList>
    </citation>
    <scope>NUCLEOTIDE SEQUENCE</scope>
    <source>
        <strain evidence="2">BED1</strain>
    </source>
</reference>
<organism evidence="2 3">
    <name type="scientific">Boletus edulis BED1</name>
    <dbReference type="NCBI Taxonomy" id="1328754"/>
    <lineage>
        <taxon>Eukaryota</taxon>
        <taxon>Fungi</taxon>
        <taxon>Dikarya</taxon>
        <taxon>Basidiomycota</taxon>
        <taxon>Agaricomycotina</taxon>
        <taxon>Agaricomycetes</taxon>
        <taxon>Agaricomycetidae</taxon>
        <taxon>Boletales</taxon>
        <taxon>Boletineae</taxon>
        <taxon>Boletaceae</taxon>
        <taxon>Boletoideae</taxon>
        <taxon>Boletus</taxon>
    </lineage>
</organism>
<comment type="caution">
    <text evidence="2">The sequence shown here is derived from an EMBL/GenBank/DDBJ whole genome shotgun (WGS) entry which is preliminary data.</text>
</comment>